<keyword evidence="6" id="KW-0175">Coiled coil</keyword>
<feature type="domain" description="C3H1-type" evidence="8">
    <location>
        <begin position="163"/>
        <end position="191"/>
    </location>
</feature>
<dbReference type="OrthoDB" id="43978at2759"/>
<feature type="region of interest" description="Disordered" evidence="7">
    <location>
        <begin position="1"/>
        <end position="69"/>
    </location>
</feature>
<name>A0A1Z5KMK2_FISSO</name>
<proteinExistence type="predicted"/>
<feature type="domain" description="C3H1-type" evidence="8">
    <location>
        <begin position="211"/>
        <end position="239"/>
    </location>
</feature>
<feature type="region of interest" description="Disordered" evidence="7">
    <location>
        <begin position="131"/>
        <end position="156"/>
    </location>
</feature>
<comment type="caution">
    <text evidence="9">The sequence shown here is derived from an EMBL/GenBank/DDBJ whole genome shotgun (WGS) entry which is preliminary data.</text>
</comment>
<accession>A0A1Z5KMK2</accession>
<evidence type="ECO:0000256" key="1">
    <source>
        <dbReference type="ARBA" id="ARBA00022723"/>
    </source>
</evidence>
<sequence length="669" mass="77519">MLPYRPQQSSKNHQSPLHIRRPIPSRSRTQSPSIQCIEIPHTGEDGMTSPVTVVSRGWSTPQPRSPYDFVPIKEERNTAGRYTPPVYHKNGTTSPSMRSLVTEDTVSESWGDDSFGMMRWSCSPGNSTFRASPRLKSPLGKKSPFKQVATTTTTDDELNRKTRIKTEMCIHYMNGKMCPFGSECTYAHGEEELQMTKLWDLHEAGLVDKDTYRIKPCFTWISTGSCPFGKRCTSIHDPRVGGTYHSWLPQTETQGNTMATDINVEALNQKRQNHILMGHPFGHQFSMVNENWSDYYKLVCNINYVKNGWVDSRRQKKAVHAIVKLQVALQMRGSSPEWQYKYRPQHVIYEELCMVLQKRAFSVKNLVVHEIPISEYRSHKDEHILVREIAFGPDEDPTVRGVALWFNIDEASVEMCTPQQAKRFRWKRSLKREENDRPVKPSAFDSIDHFTMIRSHDGDAFYLGTDMLKHRLEVLQTELMSNMKDRYESLQLLDEKKEQLKERFELQKQHWLRWEWPVNRGREVTDKKTPVPSIDGEYQLNDIDSPTKTIWKGFADMKYQDSDASTSLGCPMIPNLDHSESAAETESQPSRLPIFVQLSLGLQVAEDRSLPHINRNYKGSKDREPLPRQQERCWVSLLIDEGDKMNEWNVVREHFIKARTNKILTIIQK</sequence>
<feature type="zinc finger region" description="C3H1-type" evidence="5">
    <location>
        <begin position="163"/>
        <end position="191"/>
    </location>
</feature>
<keyword evidence="3 5" id="KW-0863">Zinc-finger</keyword>
<keyword evidence="2" id="KW-0677">Repeat</keyword>
<evidence type="ECO:0000313" key="9">
    <source>
        <dbReference type="EMBL" id="GAX27506.1"/>
    </source>
</evidence>
<dbReference type="InParanoid" id="A0A1Z5KMK2"/>
<protein>
    <recommendedName>
        <fullName evidence="8">C3H1-type domain-containing protein</fullName>
    </recommendedName>
</protein>
<feature type="compositionally biased region" description="Polar residues" evidence="7">
    <location>
        <begin position="1"/>
        <end position="15"/>
    </location>
</feature>
<evidence type="ECO:0000256" key="7">
    <source>
        <dbReference type="SAM" id="MobiDB-lite"/>
    </source>
</evidence>
<dbReference type="EMBL" id="BDSP01000257">
    <property type="protein sequence ID" value="GAX27506.1"/>
    <property type="molecule type" value="Genomic_DNA"/>
</dbReference>
<organism evidence="9 10">
    <name type="scientific">Fistulifera solaris</name>
    <name type="common">Oleaginous diatom</name>
    <dbReference type="NCBI Taxonomy" id="1519565"/>
    <lineage>
        <taxon>Eukaryota</taxon>
        <taxon>Sar</taxon>
        <taxon>Stramenopiles</taxon>
        <taxon>Ochrophyta</taxon>
        <taxon>Bacillariophyta</taxon>
        <taxon>Bacillariophyceae</taxon>
        <taxon>Bacillariophycidae</taxon>
        <taxon>Naviculales</taxon>
        <taxon>Naviculaceae</taxon>
        <taxon>Fistulifera</taxon>
    </lineage>
</organism>
<gene>
    <name evidence="9" type="ORF">FisN_23Hh026</name>
</gene>
<feature type="coiled-coil region" evidence="6">
    <location>
        <begin position="483"/>
        <end position="510"/>
    </location>
</feature>
<dbReference type="AlphaFoldDB" id="A0A1Z5KMK2"/>
<dbReference type="GO" id="GO:0003729">
    <property type="term" value="F:mRNA binding"/>
    <property type="evidence" value="ECO:0007669"/>
    <property type="project" value="InterPro"/>
</dbReference>
<dbReference type="InterPro" id="IPR045877">
    <property type="entry name" value="ZFP36-like"/>
</dbReference>
<dbReference type="InterPro" id="IPR036855">
    <property type="entry name" value="Znf_CCCH_sf"/>
</dbReference>
<dbReference type="SUPFAM" id="SSF90229">
    <property type="entry name" value="CCCH zinc finger"/>
    <property type="match status" value="2"/>
</dbReference>
<dbReference type="GO" id="GO:0008270">
    <property type="term" value="F:zinc ion binding"/>
    <property type="evidence" value="ECO:0007669"/>
    <property type="project" value="UniProtKB-KW"/>
</dbReference>
<evidence type="ECO:0000256" key="3">
    <source>
        <dbReference type="ARBA" id="ARBA00022771"/>
    </source>
</evidence>
<evidence type="ECO:0000256" key="2">
    <source>
        <dbReference type="ARBA" id="ARBA00022737"/>
    </source>
</evidence>
<reference evidence="9 10" key="1">
    <citation type="journal article" date="2015" name="Plant Cell">
        <title>Oil accumulation by the oleaginous diatom Fistulifera solaris as revealed by the genome and transcriptome.</title>
        <authorList>
            <person name="Tanaka T."/>
            <person name="Maeda Y."/>
            <person name="Veluchamy A."/>
            <person name="Tanaka M."/>
            <person name="Abida H."/>
            <person name="Marechal E."/>
            <person name="Bowler C."/>
            <person name="Muto M."/>
            <person name="Sunaga Y."/>
            <person name="Tanaka M."/>
            <person name="Yoshino T."/>
            <person name="Taniguchi T."/>
            <person name="Fukuda Y."/>
            <person name="Nemoto M."/>
            <person name="Matsumoto M."/>
            <person name="Wong P.S."/>
            <person name="Aburatani S."/>
            <person name="Fujibuchi W."/>
        </authorList>
    </citation>
    <scope>NUCLEOTIDE SEQUENCE [LARGE SCALE GENOMIC DNA]</scope>
    <source>
        <strain evidence="9 10">JPCC DA0580</strain>
    </source>
</reference>
<evidence type="ECO:0000259" key="8">
    <source>
        <dbReference type="PROSITE" id="PS50103"/>
    </source>
</evidence>
<dbReference type="PANTHER" id="PTHR12547:SF18">
    <property type="entry name" value="PROTEIN TIS11"/>
    <property type="match status" value="1"/>
</dbReference>
<feature type="compositionally biased region" description="Polar residues" evidence="7">
    <location>
        <begin position="49"/>
        <end position="62"/>
    </location>
</feature>
<keyword evidence="10" id="KW-1185">Reference proteome</keyword>
<dbReference type="Pfam" id="PF00642">
    <property type="entry name" value="zf-CCCH"/>
    <property type="match status" value="1"/>
</dbReference>
<dbReference type="InterPro" id="IPR000571">
    <property type="entry name" value="Znf_CCCH"/>
</dbReference>
<dbReference type="Proteomes" id="UP000198406">
    <property type="component" value="Unassembled WGS sequence"/>
</dbReference>
<feature type="zinc finger region" description="C3H1-type" evidence="5">
    <location>
        <begin position="211"/>
        <end position="239"/>
    </location>
</feature>
<evidence type="ECO:0000256" key="6">
    <source>
        <dbReference type="SAM" id="Coils"/>
    </source>
</evidence>
<keyword evidence="4 5" id="KW-0862">Zinc</keyword>
<evidence type="ECO:0000256" key="5">
    <source>
        <dbReference type="PROSITE-ProRule" id="PRU00723"/>
    </source>
</evidence>
<dbReference type="PROSITE" id="PS50103">
    <property type="entry name" value="ZF_C3H1"/>
    <property type="match status" value="2"/>
</dbReference>
<dbReference type="Gene3D" id="4.10.1000.10">
    <property type="entry name" value="Zinc finger, CCCH-type"/>
    <property type="match status" value="1"/>
</dbReference>
<keyword evidence="1 5" id="KW-0479">Metal-binding</keyword>
<dbReference type="SMART" id="SM00356">
    <property type="entry name" value="ZnF_C3H1"/>
    <property type="match status" value="2"/>
</dbReference>
<dbReference type="PANTHER" id="PTHR12547">
    <property type="entry name" value="CCCH ZINC FINGER/TIS11-RELATED"/>
    <property type="match status" value="1"/>
</dbReference>
<evidence type="ECO:0000313" key="10">
    <source>
        <dbReference type="Proteomes" id="UP000198406"/>
    </source>
</evidence>
<evidence type="ECO:0000256" key="4">
    <source>
        <dbReference type="ARBA" id="ARBA00022833"/>
    </source>
</evidence>